<evidence type="ECO:0000313" key="2">
    <source>
        <dbReference type="Proteomes" id="UP001595478"/>
    </source>
</evidence>
<reference evidence="2" key="1">
    <citation type="journal article" date="2019" name="Int. J. Syst. Evol. Microbiol.">
        <title>The Global Catalogue of Microorganisms (GCM) 10K type strain sequencing project: providing services to taxonomists for standard genome sequencing and annotation.</title>
        <authorList>
            <consortium name="The Broad Institute Genomics Platform"/>
            <consortium name="The Broad Institute Genome Sequencing Center for Infectious Disease"/>
            <person name="Wu L."/>
            <person name="Ma J."/>
        </authorList>
    </citation>
    <scope>NUCLEOTIDE SEQUENCE [LARGE SCALE GENOMIC DNA]</scope>
    <source>
        <strain evidence="2">KCTC 52473</strain>
    </source>
</reference>
<organism evidence="1 2">
    <name type="scientific">Agaribacter flavus</name>
    <dbReference type="NCBI Taxonomy" id="1902781"/>
    <lineage>
        <taxon>Bacteria</taxon>
        <taxon>Pseudomonadati</taxon>
        <taxon>Pseudomonadota</taxon>
        <taxon>Gammaproteobacteria</taxon>
        <taxon>Alteromonadales</taxon>
        <taxon>Alteromonadaceae</taxon>
        <taxon>Agaribacter</taxon>
    </lineage>
</organism>
<name>A0ABV7FN79_9ALTE</name>
<dbReference type="Proteomes" id="UP001595478">
    <property type="component" value="Unassembled WGS sequence"/>
</dbReference>
<sequence>MGISRHQKATLQAMGIDLYTSALKPDILLKPWMADLLRLLNISEDDCVFEDRPEPAFSANDRTLHFPHTLSPEDHVLKKQLWLACRAHISFVE</sequence>
<keyword evidence="2" id="KW-1185">Reference proteome</keyword>
<gene>
    <name evidence="1" type="ORF">ACFOHL_01765</name>
</gene>
<dbReference type="EMBL" id="JBHRSW010000004">
    <property type="protein sequence ID" value="MFC3120340.1"/>
    <property type="molecule type" value="Genomic_DNA"/>
</dbReference>
<dbReference type="RefSeq" id="WP_376918477.1">
    <property type="nucleotide sequence ID" value="NZ_JBHRSW010000004.1"/>
</dbReference>
<proteinExistence type="predicted"/>
<protein>
    <submittedName>
        <fullName evidence="1">Uncharacterized protein</fullName>
    </submittedName>
</protein>
<comment type="caution">
    <text evidence="1">The sequence shown here is derived from an EMBL/GenBank/DDBJ whole genome shotgun (WGS) entry which is preliminary data.</text>
</comment>
<evidence type="ECO:0000313" key="1">
    <source>
        <dbReference type="EMBL" id="MFC3120340.1"/>
    </source>
</evidence>
<accession>A0ABV7FN79</accession>